<dbReference type="Proteomes" id="UP000007129">
    <property type="component" value="Unassembled WGS sequence"/>
</dbReference>
<dbReference type="STRING" id="1126212.K2R596"/>
<keyword evidence="3" id="KW-0863">Zinc-finger</keyword>
<dbReference type="GO" id="GO:0005634">
    <property type="term" value="C:nucleus"/>
    <property type="evidence" value="ECO:0007669"/>
    <property type="project" value="UniProtKB-SubCell"/>
</dbReference>
<dbReference type="SUPFAM" id="SSF53098">
    <property type="entry name" value="Ribonuclease H-like"/>
    <property type="match status" value="1"/>
</dbReference>
<reference evidence="6 7" key="1">
    <citation type="journal article" date="2012" name="BMC Genomics">
        <title>Tools to kill: Genome of one of the most destructive plant pathogenic fungi Macrophomina phaseolina.</title>
        <authorList>
            <person name="Islam M.S."/>
            <person name="Haque M.S."/>
            <person name="Islam M.M."/>
            <person name="Emdad E.M."/>
            <person name="Halim A."/>
            <person name="Hossen Q.M.M."/>
            <person name="Hossain M.Z."/>
            <person name="Ahmed B."/>
            <person name="Rahim S."/>
            <person name="Rahman M.S."/>
            <person name="Alam M.M."/>
            <person name="Hou S."/>
            <person name="Wan X."/>
            <person name="Saito J.A."/>
            <person name="Alam M."/>
        </authorList>
    </citation>
    <scope>NUCLEOTIDE SEQUENCE [LARGE SCALE GENOMIC DNA]</scope>
    <source>
        <strain evidence="6 7">MS6</strain>
    </source>
</reference>
<protein>
    <submittedName>
        <fullName evidence="6">Ribonuclease H-like protein</fullName>
    </submittedName>
</protein>
<dbReference type="EMBL" id="AHHD01000702">
    <property type="protein sequence ID" value="EKG09373.1"/>
    <property type="molecule type" value="Genomic_DNA"/>
</dbReference>
<evidence type="ECO:0000256" key="4">
    <source>
        <dbReference type="ARBA" id="ARBA00022833"/>
    </source>
</evidence>
<evidence type="ECO:0000313" key="7">
    <source>
        <dbReference type="Proteomes" id="UP000007129"/>
    </source>
</evidence>
<dbReference type="InterPro" id="IPR012337">
    <property type="entry name" value="RNaseH-like_sf"/>
</dbReference>
<gene>
    <name evidence="6" type="ORF">MPH_13601</name>
</gene>
<dbReference type="InterPro" id="IPR052035">
    <property type="entry name" value="ZnF_BED_domain_contain"/>
</dbReference>
<evidence type="ECO:0000256" key="1">
    <source>
        <dbReference type="ARBA" id="ARBA00004123"/>
    </source>
</evidence>
<proteinExistence type="predicted"/>
<dbReference type="PANTHER" id="PTHR46481">
    <property type="entry name" value="ZINC FINGER BED DOMAIN-CONTAINING PROTEIN 4"/>
    <property type="match status" value="1"/>
</dbReference>
<dbReference type="PANTHER" id="PTHR46481:SF10">
    <property type="entry name" value="ZINC FINGER BED DOMAIN-CONTAINING PROTEIN 39"/>
    <property type="match status" value="1"/>
</dbReference>
<dbReference type="VEuPathDB" id="FungiDB:MPH_13601"/>
<dbReference type="eggNOG" id="KOG1121">
    <property type="taxonomic scope" value="Eukaryota"/>
</dbReference>
<keyword evidence="4" id="KW-0862">Zinc</keyword>
<name>K2R596_MACPH</name>
<keyword evidence="2" id="KW-0479">Metal-binding</keyword>
<comment type="caution">
    <text evidence="6">The sequence shown here is derived from an EMBL/GenBank/DDBJ whole genome shotgun (WGS) entry which is preliminary data.</text>
</comment>
<dbReference type="InParanoid" id="K2R596"/>
<dbReference type="HOGENOM" id="CLU_009123_10_0_1"/>
<organism evidence="6 7">
    <name type="scientific">Macrophomina phaseolina (strain MS6)</name>
    <name type="common">Charcoal rot fungus</name>
    <dbReference type="NCBI Taxonomy" id="1126212"/>
    <lineage>
        <taxon>Eukaryota</taxon>
        <taxon>Fungi</taxon>
        <taxon>Dikarya</taxon>
        <taxon>Ascomycota</taxon>
        <taxon>Pezizomycotina</taxon>
        <taxon>Dothideomycetes</taxon>
        <taxon>Dothideomycetes incertae sedis</taxon>
        <taxon>Botryosphaeriales</taxon>
        <taxon>Botryosphaeriaceae</taxon>
        <taxon>Macrophomina</taxon>
    </lineage>
</organism>
<evidence type="ECO:0000256" key="2">
    <source>
        <dbReference type="ARBA" id="ARBA00022723"/>
    </source>
</evidence>
<dbReference type="OrthoDB" id="3684274at2759"/>
<dbReference type="GO" id="GO:0008270">
    <property type="term" value="F:zinc ion binding"/>
    <property type="evidence" value="ECO:0007669"/>
    <property type="project" value="UniProtKB-KW"/>
</dbReference>
<evidence type="ECO:0000256" key="3">
    <source>
        <dbReference type="ARBA" id="ARBA00022771"/>
    </source>
</evidence>
<keyword evidence="5" id="KW-0539">Nucleus</keyword>
<dbReference type="AlphaFoldDB" id="K2R596"/>
<sequence>MNRNLAKAFEQRVSQVDSQYTVGVPTSDHATDAERDESTVTPEPTAYDLQYEGLDWKRVPYLQTPAYEARRSYKSWVFLYGWRVWHRKRDALYWLCKYCHQHRLTGGLYKVELSTSAIARHLEQQKAGHGYNKDGKSEPKNLQNHTSILAHMQQYQKLNIPQDVANAFAQSFSRDDFLQAVQNWVVATNQSLRVIESPYFREMIQRANPLAESHLWRNHQSLRDHIISEYNAYLPVVADYLKRARSLIHITFDNWTSIGGKRALTGICVHHLDEAGVLQDYVLGLPMLSGQHSGANISSIVSSTLQTFGITKEQLGYFVLDNATNNDKVIEALADEFSFSPRHRRLRCTCHILNLGAQQVIFGKDREAFENSDVNLQNEEELMEEWRQAGPIAVLLDVLASICTPQAREILDGFQRDEAVRLNEEPDLKEPIKPARTRWNTYYDCFARAVDLRNPLDDYITYKTAEYDRETASTRRRTHSQRQSEEKKPRLFIQEGGLTAGDWATINEYKKLLAPFKEATSFMEGRGKAGTCGAIWEVIPTFDWLLKQLQDLRDQLREVDYEDDDAPEDHLLINLNVPT</sequence>
<evidence type="ECO:0000256" key="5">
    <source>
        <dbReference type="ARBA" id="ARBA00023242"/>
    </source>
</evidence>
<evidence type="ECO:0000313" key="6">
    <source>
        <dbReference type="EMBL" id="EKG09373.1"/>
    </source>
</evidence>
<comment type="subcellular location">
    <subcellularLocation>
        <location evidence="1">Nucleus</location>
    </subcellularLocation>
</comment>
<accession>K2R596</accession>